<evidence type="ECO:0000313" key="2">
    <source>
        <dbReference type="EMBL" id="KXZ51551.1"/>
    </source>
</evidence>
<feature type="region of interest" description="Disordered" evidence="1">
    <location>
        <begin position="1"/>
        <end position="33"/>
    </location>
</feature>
<proteinExistence type="predicted"/>
<reference evidence="3" key="1">
    <citation type="journal article" date="2016" name="Nat. Commun.">
        <title>The Gonium pectorale genome demonstrates co-option of cell cycle regulation during the evolution of multicellularity.</title>
        <authorList>
            <person name="Hanschen E.R."/>
            <person name="Marriage T.N."/>
            <person name="Ferris P.J."/>
            <person name="Hamaji T."/>
            <person name="Toyoda A."/>
            <person name="Fujiyama A."/>
            <person name="Neme R."/>
            <person name="Noguchi H."/>
            <person name="Minakuchi Y."/>
            <person name="Suzuki M."/>
            <person name="Kawai-Toyooka H."/>
            <person name="Smith D.R."/>
            <person name="Sparks H."/>
            <person name="Anderson J."/>
            <person name="Bakaric R."/>
            <person name="Luria V."/>
            <person name="Karger A."/>
            <person name="Kirschner M.W."/>
            <person name="Durand P.M."/>
            <person name="Michod R.E."/>
            <person name="Nozaki H."/>
            <person name="Olson B.J."/>
        </authorList>
    </citation>
    <scope>NUCLEOTIDE SEQUENCE [LARGE SCALE GENOMIC DNA]</scope>
    <source>
        <strain evidence="3">NIES-2863</strain>
    </source>
</reference>
<evidence type="ECO:0000313" key="3">
    <source>
        <dbReference type="Proteomes" id="UP000075714"/>
    </source>
</evidence>
<dbReference type="Proteomes" id="UP000075714">
    <property type="component" value="Unassembled WGS sequence"/>
</dbReference>
<keyword evidence="3" id="KW-1185">Reference proteome</keyword>
<dbReference type="EMBL" id="LSYV01000013">
    <property type="protein sequence ID" value="KXZ51551.1"/>
    <property type="molecule type" value="Genomic_DNA"/>
</dbReference>
<feature type="region of interest" description="Disordered" evidence="1">
    <location>
        <begin position="227"/>
        <end position="253"/>
    </location>
</feature>
<feature type="region of interest" description="Disordered" evidence="1">
    <location>
        <begin position="85"/>
        <end position="117"/>
    </location>
</feature>
<accession>A0A150GP16</accession>
<feature type="compositionally biased region" description="Acidic residues" evidence="1">
    <location>
        <begin position="17"/>
        <end position="31"/>
    </location>
</feature>
<feature type="compositionally biased region" description="Low complexity" evidence="1">
    <location>
        <begin position="96"/>
        <end position="107"/>
    </location>
</feature>
<name>A0A150GP16_GONPE</name>
<dbReference type="AlphaFoldDB" id="A0A150GP16"/>
<dbReference type="STRING" id="33097.A0A150GP16"/>
<protein>
    <submittedName>
        <fullName evidence="2">Uncharacterized protein</fullName>
    </submittedName>
</protein>
<comment type="caution">
    <text evidence="2">The sequence shown here is derived from an EMBL/GenBank/DDBJ whole genome shotgun (WGS) entry which is preliminary data.</text>
</comment>
<sequence length="350" mass="35541">MDLPLLTDMGAGTYNDVYDDEDGGAADSDDDGPQRAVFAAALSSQQQLSLMAGLDLRGARGGGGGGGMGGVAPAPRRRPRLLAARRAAGSPGGQPAGAAAAASPASGTGDGQAAAATSETGGWRLMVAAPSPHNPESLATLLMGGRLVNPRTAVPAPLLAAATAPSPPQRQGAGAASEVPATAVVRCAAEAEAAAALALHGRPVYCPPTAPGGPASWRPLTVLLQAAPPSGVLPPQQPHGGSSWRAPRERQPGPSVRRAILTGLPSHLGGADLTGLFGSGLLLPGQHATPEERRFLLLCPDSISFRAVLSWDGARLPDKPVDALQQIVPRVRGWAALRVECDWYGKYGWL</sequence>
<organism evidence="2 3">
    <name type="scientific">Gonium pectorale</name>
    <name type="common">Green alga</name>
    <dbReference type="NCBI Taxonomy" id="33097"/>
    <lineage>
        <taxon>Eukaryota</taxon>
        <taxon>Viridiplantae</taxon>
        <taxon>Chlorophyta</taxon>
        <taxon>core chlorophytes</taxon>
        <taxon>Chlorophyceae</taxon>
        <taxon>CS clade</taxon>
        <taxon>Chlamydomonadales</taxon>
        <taxon>Volvocaceae</taxon>
        <taxon>Gonium</taxon>
    </lineage>
</organism>
<evidence type="ECO:0000256" key="1">
    <source>
        <dbReference type="SAM" id="MobiDB-lite"/>
    </source>
</evidence>
<gene>
    <name evidence="2" type="ORF">GPECTOR_12g514</name>
</gene>
<dbReference type="OrthoDB" id="550884at2759"/>